<dbReference type="GO" id="GO:0045333">
    <property type="term" value="P:cellular respiration"/>
    <property type="evidence" value="ECO:0007669"/>
    <property type="project" value="UniProtKB-ARBA"/>
</dbReference>
<evidence type="ECO:0000313" key="4">
    <source>
        <dbReference type="EMBL" id="OGD95862.1"/>
    </source>
</evidence>
<organism evidence="4 5">
    <name type="scientific">Candidatus Curtissbacteria bacterium RIFCSPLOWO2_01_FULL_37_9</name>
    <dbReference type="NCBI Taxonomy" id="1797724"/>
    <lineage>
        <taxon>Bacteria</taxon>
        <taxon>Candidatus Curtissiibacteriota</taxon>
    </lineage>
</organism>
<dbReference type="Gene3D" id="3.40.50.970">
    <property type="match status" value="1"/>
</dbReference>
<dbReference type="Pfam" id="PF02775">
    <property type="entry name" value="TPP_enzyme_C"/>
    <property type="match status" value="1"/>
</dbReference>
<feature type="domain" description="Thiamine pyrophosphate enzyme TPP-binding" evidence="2">
    <location>
        <begin position="58"/>
        <end position="205"/>
    </location>
</feature>
<proteinExistence type="predicted"/>
<protein>
    <recommendedName>
        <fullName evidence="6">2-oxoacid ferredoxin oxidoreductase</fullName>
    </recommendedName>
</protein>
<dbReference type="GO" id="GO:0016625">
    <property type="term" value="F:oxidoreductase activity, acting on the aldehyde or oxo group of donors, iron-sulfur protein as acceptor"/>
    <property type="evidence" value="ECO:0007669"/>
    <property type="project" value="UniProtKB-ARBA"/>
</dbReference>
<dbReference type="PANTHER" id="PTHR48084:SF4">
    <property type="entry name" value="2-OXOGLUTARATE OXIDOREDUCTASE SUBUNIT KORB"/>
    <property type="match status" value="1"/>
</dbReference>
<dbReference type="Proteomes" id="UP000178336">
    <property type="component" value="Unassembled WGS sequence"/>
</dbReference>
<gene>
    <name evidence="4" type="ORF">A3A48_03890</name>
</gene>
<reference evidence="4 5" key="1">
    <citation type="journal article" date="2016" name="Nat. Commun.">
        <title>Thousands of microbial genomes shed light on interconnected biogeochemical processes in an aquifer system.</title>
        <authorList>
            <person name="Anantharaman K."/>
            <person name="Brown C.T."/>
            <person name="Hug L.A."/>
            <person name="Sharon I."/>
            <person name="Castelle C.J."/>
            <person name="Probst A.J."/>
            <person name="Thomas B.C."/>
            <person name="Singh A."/>
            <person name="Wilkins M.J."/>
            <person name="Karaoz U."/>
            <person name="Brodie E.L."/>
            <person name="Williams K.H."/>
            <person name="Hubbard S.S."/>
            <person name="Banfield J.F."/>
        </authorList>
    </citation>
    <scope>NUCLEOTIDE SEQUENCE [LARGE SCALE GENOMIC DNA]</scope>
</reference>
<name>A0A1F5GVE0_9BACT</name>
<dbReference type="EMBL" id="MFBN01000007">
    <property type="protein sequence ID" value="OGD95862.1"/>
    <property type="molecule type" value="Genomic_DNA"/>
</dbReference>
<dbReference type="Pfam" id="PF12367">
    <property type="entry name" value="PFO_beta_C"/>
    <property type="match status" value="1"/>
</dbReference>
<evidence type="ECO:0000313" key="5">
    <source>
        <dbReference type="Proteomes" id="UP000178336"/>
    </source>
</evidence>
<sequence length="298" mass="32920">MNTCDCHHKTDVRFSDYYSENILTWCTNCGNYGIQAAIKRALVAENIPPCRTLLCFDVGCHGNGADKIGGYRFHGIHGRVLAFACGASVANRKIKVIAFGGDGGTLGEGINHLVSAIRGNYDITFVLHNNLNYGLTTGQASATTKSGIKMNSSPDGVTSDPIHVMNFVFSLNPSFVARTFSGDVKHMSGIFQESIKHNGFSFIEVLQSCPSYNHMTPHQWYQSRVKDVTQMSGYNFRDIKAARQAAEDLEVQIAIGVLYQNSKSVPFMQRQANRLKVSGDLVDEVKVFPTEKLFDTFR</sequence>
<keyword evidence="1" id="KW-0560">Oxidoreductase</keyword>
<accession>A0A1F5GVE0</accession>
<dbReference type="STRING" id="1797724.A3A48_03890"/>
<evidence type="ECO:0000256" key="1">
    <source>
        <dbReference type="ARBA" id="ARBA00023002"/>
    </source>
</evidence>
<evidence type="ECO:0000259" key="3">
    <source>
        <dbReference type="Pfam" id="PF12367"/>
    </source>
</evidence>
<dbReference type="GO" id="GO:0030976">
    <property type="term" value="F:thiamine pyrophosphate binding"/>
    <property type="evidence" value="ECO:0007669"/>
    <property type="project" value="InterPro"/>
</dbReference>
<evidence type="ECO:0008006" key="6">
    <source>
        <dbReference type="Google" id="ProtNLM"/>
    </source>
</evidence>
<dbReference type="SUPFAM" id="SSF52518">
    <property type="entry name" value="Thiamin diphosphate-binding fold (THDP-binding)"/>
    <property type="match status" value="1"/>
</dbReference>
<comment type="caution">
    <text evidence="4">The sequence shown here is derived from an EMBL/GenBank/DDBJ whole genome shotgun (WGS) entry which is preliminary data.</text>
</comment>
<dbReference type="InterPro" id="IPR051457">
    <property type="entry name" value="2-oxoacid:Fd_oxidoreductase"/>
</dbReference>
<feature type="domain" description="Pyruvate ferredoxin oxidoreductase beta subunit C-terminal" evidence="3">
    <location>
        <begin position="209"/>
        <end position="271"/>
    </location>
</feature>
<dbReference type="PANTHER" id="PTHR48084">
    <property type="entry name" value="2-OXOGLUTARATE OXIDOREDUCTASE SUBUNIT KORB-RELATED"/>
    <property type="match status" value="1"/>
</dbReference>
<dbReference type="AlphaFoldDB" id="A0A1F5GVE0"/>
<dbReference type="InterPro" id="IPR011766">
    <property type="entry name" value="TPP_enzyme_TPP-bd"/>
</dbReference>
<evidence type="ECO:0000259" key="2">
    <source>
        <dbReference type="Pfam" id="PF02775"/>
    </source>
</evidence>
<dbReference type="InterPro" id="IPR032686">
    <property type="entry name" value="PFO_beta_C"/>
</dbReference>
<dbReference type="InterPro" id="IPR029061">
    <property type="entry name" value="THDP-binding"/>
</dbReference>